<dbReference type="GO" id="GO:0016810">
    <property type="term" value="F:hydrolase activity, acting on carbon-nitrogen (but not peptide) bonds"/>
    <property type="evidence" value="ECO:0007669"/>
    <property type="project" value="InterPro"/>
</dbReference>
<evidence type="ECO:0000313" key="2">
    <source>
        <dbReference type="EMBL" id="ACG78412.1"/>
    </source>
</evidence>
<sequence length="531" mass="58218">MTVDGKGTIAEAVAVRDGRIAAIGDAAGLAAWRGPETKVVDVGGKTVLPGFIDSHSHMAGMAEVEALHINVHAPPLKSGKEIIATLKEKTKGLPKGAWIIGQGTYNQIMPTREALDKAFPDNPVRLIWSAHDSMINHAAAVAMGLTKDYPDPKDGMGRYERTKTGEVMIIRDAPAPWPKLRTLTPEELKEGVRTIMTDFYLKKGVTTVSDYAAPLTVRAYQELKDEGRLPVRVSLNFFVRDYKRLVGNRLPGLLESGARTGLGDEWLQLGALKFAADGVWGTTAYTYRPHWNGSGTTWMPDNYGGTNFTQEELSDQILQGHKAGWQIHVHANGDRAQDMALNAFEAAQAAAPRPDARHRIEHFGHFLTQDPERTEARLDRMVKGGVIPSPQVAFLWRLTDVNVREPDVKFFALKTMIDKGMHPAGGVDTIGTQNFATAPMFSISRAIRRDTKYGTVVQPEEAISVMDAIRMFTIWGAEANFMEKDRGSLEVGKLADMVVLSQDPLTATPDQLPGIEAAMTIIDGKVAYQKP</sequence>
<dbReference type="SUPFAM" id="SSF51556">
    <property type="entry name" value="Metallo-dependent hydrolases"/>
    <property type="match status" value="1"/>
</dbReference>
<dbReference type="CDD" id="cd01300">
    <property type="entry name" value="YtcJ_like"/>
    <property type="match status" value="1"/>
</dbReference>
<dbReference type="InterPro" id="IPR033932">
    <property type="entry name" value="YtcJ-like"/>
</dbReference>
<dbReference type="STRING" id="450851.PHZ_c2001"/>
<dbReference type="Pfam" id="PF07969">
    <property type="entry name" value="Amidohydro_3"/>
    <property type="match status" value="1"/>
</dbReference>
<dbReference type="Gene3D" id="3.10.310.70">
    <property type="match status" value="1"/>
</dbReference>
<dbReference type="PANTHER" id="PTHR22642">
    <property type="entry name" value="IMIDAZOLONEPROPIONASE"/>
    <property type="match status" value="1"/>
</dbReference>
<protein>
    <submittedName>
        <fullName evidence="2">Amidohydrolase-like protein</fullName>
    </submittedName>
</protein>
<accession>B4RDM2</accession>
<dbReference type="AlphaFoldDB" id="B4RDM2"/>
<proteinExistence type="predicted"/>
<dbReference type="PANTHER" id="PTHR22642:SF2">
    <property type="entry name" value="PROTEIN LONG AFTER FAR-RED 3"/>
    <property type="match status" value="1"/>
</dbReference>
<evidence type="ECO:0000259" key="1">
    <source>
        <dbReference type="Pfam" id="PF07969"/>
    </source>
</evidence>
<dbReference type="HOGENOM" id="CLU_009942_2_0_5"/>
<dbReference type="InterPro" id="IPR032466">
    <property type="entry name" value="Metal_Hydrolase"/>
</dbReference>
<dbReference type="SUPFAM" id="SSF51338">
    <property type="entry name" value="Composite domain of metallo-dependent hydrolases"/>
    <property type="match status" value="1"/>
</dbReference>
<dbReference type="Gene3D" id="3.20.20.140">
    <property type="entry name" value="Metal-dependent hydrolases"/>
    <property type="match status" value="1"/>
</dbReference>
<name>B4RDM2_PHEZH</name>
<dbReference type="eggNOG" id="COG1574">
    <property type="taxonomic scope" value="Bacteria"/>
</dbReference>
<keyword evidence="2" id="KW-0378">Hydrolase</keyword>
<feature type="domain" description="Amidohydrolase 3" evidence="1">
    <location>
        <begin position="38"/>
        <end position="528"/>
    </location>
</feature>
<reference evidence="2 3" key="1">
    <citation type="journal article" date="2008" name="BMC Genomics">
        <title>Complete genome of Phenylobacterium zucineum - a novel facultative intracellular bacterium isolated from human erythroleukemia cell line K562.</title>
        <authorList>
            <person name="Luo Y."/>
            <person name="Xu X."/>
            <person name="Ding Z."/>
            <person name="Liu Z."/>
            <person name="Zhang B."/>
            <person name="Yan Z."/>
            <person name="Sun J."/>
            <person name="Hu S."/>
            <person name="Hu X."/>
        </authorList>
    </citation>
    <scope>NUCLEOTIDE SEQUENCE [LARGE SCALE GENOMIC DNA]</scope>
    <source>
        <strain evidence="2 3">HLK1</strain>
    </source>
</reference>
<gene>
    <name evidence="2" type="ordered locus">PHZ_c2001</name>
</gene>
<dbReference type="KEGG" id="pzu:PHZ_c2001"/>
<dbReference type="EMBL" id="CP000747">
    <property type="protein sequence ID" value="ACG78412.1"/>
    <property type="molecule type" value="Genomic_DNA"/>
</dbReference>
<keyword evidence="3" id="KW-1185">Reference proteome</keyword>
<dbReference type="Gene3D" id="2.30.40.10">
    <property type="entry name" value="Urease, subunit C, domain 1"/>
    <property type="match status" value="1"/>
</dbReference>
<dbReference type="InterPro" id="IPR011059">
    <property type="entry name" value="Metal-dep_hydrolase_composite"/>
</dbReference>
<dbReference type="InterPro" id="IPR013108">
    <property type="entry name" value="Amidohydro_3"/>
</dbReference>
<organism evidence="2 3">
    <name type="scientific">Phenylobacterium zucineum (strain HLK1)</name>
    <dbReference type="NCBI Taxonomy" id="450851"/>
    <lineage>
        <taxon>Bacteria</taxon>
        <taxon>Pseudomonadati</taxon>
        <taxon>Pseudomonadota</taxon>
        <taxon>Alphaproteobacteria</taxon>
        <taxon>Caulobacterales</taxon>
        <taxon>Caulobacteraceae</taxon>
        <taxon>Phenylobacterium</taxon>
    </lineage>
</organism>
<evidence type="ECO:0000313" key="3">
    <source>
        <dbReference type="Proteomes" id="UP000001868"/>
    </source>
</evidence>
<dbReference type="Proteomes" id="UP000001868">
    <property type="component" value="Chromosome"/>
</dbReference>